<dbReference type="AlphaFoldDB" id="A0A1Y0AZA0"/>
<protein>
    <submittedName>
        <fullName evidence="1">Uncharacterized protein</fullName>
    </submittedName>
</protein>
<reference evidence="1" key="1">
    <citation type="submission" date="2017-03" db="EMBL/GenBank/DDBJ databases">
        <title>The mitochondrial genome of the carnivorous plant Utricularia reniformis (Lentibulariaceae): structure, comparative analysis and evolutionary landmarks.</title>
        <authorList>
            <person name="Silva S.R."/>
            <person name="Alvarenga D.O."/>
            <person name="Michael T.P."/>
            <person name="Miranda V.F.O."/>
            <person name="Varani A.M."/>
        </authorList>
    </citation>
    <scope>NUCLEOTIDE SEQUENCE</scope>
</reference>
<sequence length="66" mass="7809">MEHSAIQSKQDIRFEIDPLETVQFSNRFSNLSLLHSVHFIHARNPNRSFDFGKTLLYQYTASFIYT</sequence>
<keyword evidence="1" id="KW-0496">Mitochondrion</keyword>
<evidence type="ECO:0000313" key="1">
    <source>
        <dbReference type="EMBL" id="ART30458.1"/>
    </source>
</evidence>
<gene>
    <name evidence="1" type="ORF">AEK19_MT0176</name>
</gene>
<geneLocation type="mitochondrion" evidence="1"/>
<accession>A0A1Y0AZA0</accession>
<name>A0A1Y0AZA0_9LAMI</name>
<organism evidence="1">
    <name type="scientific">Utricularia reniformis</name>
    <dbReference type="NCBI Taxonomy" id="192314"/>
    <lineage>
        <taxon>Eukaryota</taxon>
        <taxon>Viridiplantae</taxon>
        <taxon>Streptophyta</taxon>
        <taxon>Embryophyta</taxon>
        <taxon>Tracheophyta</taxon>
        <taxon>Spermatophyta</taxon>
        <taxon>Magnoliopsida</taxon>
        <taxon>eudicotyledons</taxon>
        <taxon>Gunneridae</taxon>
        <taxon>Pentapetalae</taxon>
        <taxon>asterids</taxon>
        <taxon>lamiids</taxon>
        <taxon>Lamiales</taxon>
        <taxon>Lentibulariaceae</taxon>
        <taxon>Utricularia</taxon>
    </lineage>
</organism>
<dbReference type="EMBL" id="KY774314">
    <property type="protein sequence ID" value="ART30458.1"/>
    <property type="molecule type" value="Genomic_DNA"/>
</dbReference>
<proteinExistence type="predicted"/>